<feature type="region of interest" description="Disordered" evidence="5">
    <location>
        <begin position="49"/>
        <end position="118"/>
    </location>
</feature>
<evidence type="ECO:0000256" key="2">
    <source>
        <dbReference type="ARBA" id="ARBA00010701"/>
    </source>
</evidence>
<dbReference type="InterPro" id="IPR000734">
    <property type="entry name" value="TAG_lipase"/>
</dbReference>
<keyword evidence="3" id="KW-0964">Secreted</keyword>
<evidence type="ECO:0000259" key="6">
    <source>
        <dbReference type="Pfam" id="PF00151"/>
    </source>
</evidence>
<sequence>MRPHPKIARGCETSTRYSGVWCGTIQRTGSCRYTTPTTASWAKTIMEKTASTDREMSSSIKEADPRTPSSLKTDTAKQKKGTAVAPSEQWPSLPRRQPTSELHQIPPPSTTPQTSDAMNEDQVISLLQSLMSTMRVLLSNMKTSAAQTALHVLDTLSPVLAALRDCSKVIVFMRHDLTYVHHRASPDEGIRNCVLRSCCEPLPHFLHTSEDEEEYAELSAAEIEDVERAFRRFREGLATHYSDDSAPTISIAGLEGVFNVARNLAHLWPRTPENVDPQFLVYSNAYDEGPSDEPKGEPVLALRHDGNFSAVAKHLDPKQTFYFIVHGYRSKGYANWVQRIKDEILATEKATVIVVDWAKGSRVYNYSLAARGTRTLARLAATMVKTLVDAGVLVPSRIHYIGHSLGAQAGGFFGEDVLSLTGSKVGRITGLDPAGPLFEYFGVYLRKEHAEFVDIIHTSMGMGFNSFRGRLGMTKNSGHVDFYPNGGSRQPGCRSFGRPDCSHSRATLYYANSIRTCSYPTLLCADYNAFKNHRCAPCDEAPCGVMGHNASANLRGKHFLSISSAYPHCPGGAVARTASLVVIFSSLLTVSTSFAATAGDNLRIINSLHT</sequence>
<dbReference type="Proteomes" id="UP000821866">
    <property type="component" value="Unassembled WGS sequence"/>
</dbReference>
<dbReference type="AlphaFoldDB" id="A0A9J6DTH8"/>
<comment type="similarity">
    <text evidence="2 4">Belongs to the AB hydrolase superfamily. Lipase family.</text>
</comment>
<dbReference type="PRINTS" id="PR00821">
    <property type="entry name" value="TAGLIPASE"/>
</dbReference>
<dbReference type="GO" id="GO:0005615">
    <property type="term" value="C:extracellular space"/>
    <property type="evidence" value="ECO:0007669"/>
    <property type="project" value="TreeGrafter"/>
</dbReference>
<feature type="compositionally biased region" description="Basic and acidic residues" evidence="5">
    <location>
        <begin position="50"/>
        <end position="65"/>
    </location>
</feature>
<gene>
    <name evidence="7" type="ORF">HPB51_009457</name>
</gene>
<evidence type="ECO:0000256" key="3">
    <source>
        <dbReference type="ARBA" id="ARBA00022525"/>
    </source>
</evidence>
<evidence type="ECO:0000256" key="1">
    <source>
        <dbReference type="ARBA" id="ARBA00004613"/>
    </source>
</evidence>
<dbReference type="PANTHER" id="PTHR11610:SF173">
    <property type="entry name" value="LIPASE DOMAIN-CONTAINING PROTEIN-RELATED"/>
    <property type="match status" value="1"/>
</dbReference>
<dbReference type="Pfam" id="PF00151">
    <property type="entry name" value="Lipase"/>
    <property type="match status" value="1"/>
</dbReference>
<keyword evidence="8" id="KW-1185">Reference proteome</keyword>
<dbReference type="InterPro" id="IPR029058">
    <property type="entry name" value="AB_hydrolase_fold"/>
</dbReference>
<protein>
    <recommendedName>
        <fullName evidence="6">Lipase domain-containing protein</fullName>
    </recommendedName>
</protein>
<evidence type="ECO:0000313" key="7">
    <source>
        <dbReference type="EMBL" id="KAH8025517.1"/>
    </source>
</evidence>
<evidence type="ECO:0000313" key="8">
    <source>
        <dbReference type="Proteomes" id="UP000821866"/>
    </source>
</evidence>
<dbReference type="EMBL" id="JABSTU010000007">
    <property type="protein sequence ID" value="KAH8025517.1"/>
    <property type="molecule type" value="Genomic_DNA"/>
</dbReference>
<feature type="domain" description="Lipase" evidence="6">
    <location>
        <begin position="268"/>
        <end position="551"/>
    </location>
</feature>
<dbReference type="VEuPathDB" id="VectorBase:LOC119170310"/>
<dbReference type="GO" id="GO:0016042">
    <property type="term" value="P:lipid catabolic process"/>
    <property type="evidence" value="ECO:0007669"/>
    <property type="project" value="TreeGrafter"/>
</dbReference>
<dbReference type="Gene3D" id="3.40.50.1820">
    <property type="entry name" value="alpha/beta hydrolase"/>
    <property type="match status" value="1"/>
</dbReference>
<comment type="caution">
    <text evidence="7">The sequence shown here is derived from an EMBL/GenBank/DDBJ whole genome shotgun (WGS) entry which is preliminary data.</text>
</comment>
<name>A0A9J6DTH8_RHIMP</name>
<dbReference type="SUPFAM" id="SSF53474">
    <property type="entry name" value="alpha/beta-Hydrolases"/>
    <property type="match status" value="1"/>
</dbReference>
<reference evidence="7" key="1">
    <citation type="journal article" date="2020" name="Cell">
        <title>Large-Scale Comparative Analyses of Tick Genomes Elucidate Their Genetic Diversity and Vector Capacities.</title>
        <authorList>
            <consortium name="Tick Genome and Microbiome Consortium (TIGMIC)"/>
            <person name="Jia N."/>
            <person name="Wang J."/>
            <person name="Shi W."/>
            <person name="Du L."/>
            <person name="Sun Y."/>
            <person name="Zhan W."/>
            <person name="Jiang J.F."/>
            <person name="Wang Q."/>
            <person name="Zhang B."/>
            <person name="Ji P."/>
            <person name="Bell-Sakyi L."/>
            <person name="Cui X.M."/>
            <person name="Yuan T.T."/>
            <person name="Jiang B.G."/>
            <person name="Yang W.F."/>
            <person name="Lam T.T."/>
            <person name="Chang Q.C."/>
            <person name="Ding S.J."/>
            <person name="Wang X.J."/>
            <person name="Zhu J.G."/>
            <person name="Ruan X.D."/>
            <person name="Zhao L."/>
            <person name="Wei J.T."/>
            <person name="Ye R.Z."/>
            <person name="Que T.C."/>
            <person name="Du C.H."/>
            <person name="Zhou Y.H."/>
            <person name="Cheng J.X."/>
            <person name="Dai P.F."/>
            <person name="Guo W.B."/>
            <person name="Han X.H."/>
            <person name="Huang E.J."/>
            <person name="Li L.F."/>
            <person name="Wei W."/>
            <person name="Gao Y.C."/>
            <person name="Liu J.Z."/>
            <person name="Shao H.Z."/>
            <person name="Wang X."/>
            <person name="Wang C.C."/>
            <person name="Yang T.C."/>
            <person name="Huo Q.B."/>
            <person name="Li W."/>
            <person name="Chen H.Y."/>
            <person name="Chen S.E."/>
            <person name="Zhou L.G."/>
            <person name="Ni X.B."/>
            <person name="Tian J.H."/>
            <person name="Sheng Y."/>
            <person name="Liu T."/>
            <person name="Pan Y.S."/>
            <person name="Xia L.Y."/>
            <person name="Li J."/>
            <person name="Zhao F."/>
            <person name="Cao W.C."/>
        </authorList>
    </citation>
    <scope>NUCLEOTIDE SEQUENCE</scope>
    <source>
        <strain evidence="7">Rmic-2018</strain>
    </source>
</reference>
<dbReference type="PANTHER" id="PTHR11610">
    <property type="entry name" value="LIPASE"/>
    <property type="match status" value="1"/>
</dbReference>
<reference evidence="7" key="2">
    <citation type="submission" date="2021-09" db="EMBL/GenBank/DDBJ databases">
        <authorList>
            <person name="Jia N."/>
            <person name="Wang J."/>
            <person name="Shi W."/>
            <person name="Du L."/>
            <person name="Sun Y."/>
            <person name="Zhan W."/>
            <person name="Jiang J."/>
            <person name="Wang Q."/>
            <person name="Zhang B."/>
            <person name="Ji P."/>
            <person name="Sakyi L.B."/>
            <person name="Cui X."/>
            <person name="Yuan T."/>
            <person name="Jiang B."/>
            <person name="Yang W."/>
            <person name="Lam T.T.-Y."/>
            <person name="Chang Q."/>
            <person name="Ding S."/>
            <person name="Wang X."/>
            <person name="Zhu J."/>
            <person name="Ruan X."/>
            <person name="Zhao L."/>
            <person name="Wei J."/>
            <person name="Que T."/>
            <person name="Du C."/>
            <person name="Cheng J."/>
            <person name="Dai P."/>
            <person name="Han X."/>
            <person name="Huang E."/>
            <person name="Gao Y."/>
            <person name="Liu J."/>
            <person name="Shao H."/>
            <person name="Ye R."/>
            <person name="Li L."/>
            <person name="Wei W."/>
            <person name="Wang X."/>
            <person name="Wang C."/>
            <person name="Huo Q."/>
            <person name="Li W."/>
            <person name="Guo W."/>
            <person name="Chen H."/>
            <person name="Chen S."/>
            <person name="Zhou L."/>
            <person name="Zhou L."/>
            <person name="Ni X."/>
            <person name="Tian J."/>
            <person name="Zhou Y."/>
            <person name="Sheng Y."/>
            <person name="Liu T."/>
            <person name="Pan Y."/>
            <person name="Xia L."/>
            <person name="Li J."/>
            <person name="Zhao F."/>
            <person name="Cao W."/>
        </authorList>
    </citation>
    <scope>NUCLEOTIDE SEQUENCE</scope>
    <source>
        <strain evidence="7">Rmic-2018</strain>
        <tissue evidence="7">Larvae</tissue>
    </source>
</reference>
<dbReference type="InterPro" id="IPR013818">
    <property type="entry name" value="Lipase"/>
</dbReference>
<accession>A0A9J6DTH8</accession>
<evidence type="ECO:0000256" key="4">
    <source>
        <dbReference type="RuleBase" id="RU004262"/>
    </source>
</evidence>
<dbReference type="GO" id="GO:0016298">
    <property type="term" value="F:lipase activity"/>
    <property type="evidence" value="ECO:0007669"/>
    <property type="project" value="InterPro"/>
</dbReference>
<organism evidence="7 8">
    <name type="scientific">Rhipicephalus microplus</name>
    <name type="common">Cattle tick</name>
    <name type="synonym">Boophilus microplus</name>
    <dbReference type="NCBI Taxonomy" id="6941"/>
    <lineage>
        <taxon>Eukaryota</taxon>
        <taxon>Metazoa</taxon>
        <taxon>Ecdysozoa</taxon>
        <taxon>Arthropoda</taxon>
        <taxon>Chelicerata</taxon>
        <taxon>Arachnida</taxon>
        <taxon>Acari</taxon>
        <taxon>Parasitiformes</taxon>
        <taxon>Ixodida</taxon>
        <taxon>Ixodoidea</taxon>
        <taxon>Ixodidae</taxon>
        <taxon>Rhipicephalinae</taxon>
        <taxon>Rhipicephalus</taxon>
        <taxon>Boophilus</taxon>
    </lineage>
</organism>
<evidence type="ECO:0000256" key="5">
    <source>
        <dbReference type="SAM" id="MobiDB-lite"/>
    </source>
</evidence>
<comment type="subcellular location">
    <subcellularLocation>
        <location evidence="1">Secreted</location>
    </subcellularLocation>
</comment>
<proteinExistence type="inferred from homology"/>